<dbReference type="Proteomes" id="UP001596067">
    <property type="component" value="Unassembled WGS sequence"/>
</dbReference>
<proteinExistence type="predicted"/>
<dbReference type="PROSITE" id="PS51186">
    <property type="entry name" value="GNAT"/>
    <property type="match status" value="1"/>
</dbReference>
<dbReference type="EMBL" id="JBHSOD010000006">
    <property type="protein sequence ID" value="MFC5884852.1"/>
    <property type="molecule type" value="Genomic_DNA"/>
</dbReference>
<evidence type="ECO:0000313" key="2">
    <source>
        <dbReference type="EMBL" id="MFC5884852.1"/>
    </source>
</evidence>
<keyword evidence="3" id="KW-1185">Reference proteome</keyword>
<protein>
    <submittedName>
        <fullName evidence="2">GNAT family protein</fullName>
    </submittedName>
</protein>
<evidence type="ECO:0000259" key="1">
    <source>
        <dbReference type="PROSITE" id="PS51186"/>
    </source>
</evidence>
<dbReference type="SUPFAM" id="SSF55729">
    <property type="entry name" value="Acyl-CoA N-acyltransferases (Nat)"/>
    <property type="match status" value="1"/>
</dbReference>
<name>A0ABW1ES47_9ACTN</name>
<comment type="caution">
    <text evidence="2">The sequence shown here is derived from an EMBL/GenBank/DDBJ whole genome shotgun (WGS) entry which is preliminary data.</text>
</comment>
<reference evidence="3" key="1">
    <citation type="journal article" date="2019" name="Int. J. Syst. Evol. Microbiol.">
        <title>The Global Catalogue of Microorganisms (GCM) 10K type strain sequencing project: providing services to taxonomists for standard genome sequencing and annotation.</title>
        <authorList>
            <consortium name="The Broad Institute Genomics Platform"/>
            <consortium name="The Broad Institute Genome Sequencing Center for Infectious Disease"/>
            <person name="Wu L."/>
            <person name="Ma J."/>
        </authorList>
    </citation>
    <scope>NUCLEOTIDE SEQUENCE [LARGE SCALE GENOMIC DNA]</scope>
    <source>
        <strain evidence="3">CGMCC 4.1469</strain>
    </source>
</reference>
<evidence type="ECO:0000313" key="3">
    <source>
        <dbReference type="Proteomes" id="UP001596067"/>
    </source>
</evidence>
<dbReference type="RefSeq" id="WP_313763961.1">
    <property type="nucleotide sequence ID" value="NZ_BAAAVH010000034.1"/>
</dbReference>
<dbReference type="PANTHER" id="PTHR43441">
    <property type="entry name" value="RIBOSOMAL-PROTEIN-SERINE ACETYLTRANSFERASE"/>
    <property type="match status" value="1"/>
</dbReference>
<dbReference type="InterPro" id="IPR000182">
    <property type="entry name" value="GNAT_dom"/>
</dbReference>
<dbReference type="InterPro" id="IPR051908">
    <property type="entry name" value="Ribosomal_N-acetyltransferase"/>
</dbReference>
<dbReference type="Gene3D" id="3.40.630.30">
    <property type="match status" value="1"/>
</dbReference>
<gene>
    <name evidence="2" type="ORF">ACFP0N_07670</name>
</gene>
<organism evidence="2 3">
    <name type="scientific">Kitasatospora aburaviensis</name>
    <dbReference type="NCBI Taxonomy" id="67265"/>
    <lineage>
        <taxon>Bacteria</taxon>
        <taxon>Bacillati</taxon>
        <taxon>Actinomycetota</taxon>
        <taxon>Actinomycetes</taxon>
        <taxon>Kitasatosporales</taxon>
        <taxon>Streptomycetaceae</taxon>
        <taxon>Kitasatospora</taxon>
    </lineage>
</organism>
<feature type="domain" description="N-acetyltransferase" evidence="1">
    <location>
        <begin position="18"/>
        <end position="180"/>
    </location>
</feature>
<accession>A0ABW1ES47</accession>
<dbReference type="PANTHER" id="PTHR43441:SF2">
    <property type="entry name" value="FAMILY ACETYLTRANSFERASE, PUTATIVE (AFU_ORTHOLOGUE AFUA_7G00850)-RELATED"/>
    <property type="match status" value="1"/>
</dbReference>
<sequence>MINDAALVEKPTLHSPSVTLVPLSARHAEPMWQAVLDEETNRLTGNRQAFTREQIQDWCATRPDQPDRLDLAAEDPATGRFLGELALNCLDRDNASASFRIALTPDSTGRGIGTTATRLLLRHAFEEVRLHRVSLEVYEYNPRAARVYEKAGFTLEGRARQAHHWDGRFHDVLHMAALRDEWLAAHVTPH</sequence>
<dbReference type="InterPro" id="IPR016181">
    <property type="entry name" value="Acyl_CoA_acyltransferase"/>
</dbReference>
<dbReference type="Pfam" id="PF13302">
    <property type="entry name" value="Acetyltransf_3"/>
    <property type="match status" value="1"/>
</dbReference>